<comment type="caution">
    <text evidence="1">The sequence shown here is derived from an EMBL/GenBank/DDBJ whole genome shotgun (WGS) entry which is preliminary data.</text>
</comment>
<evidence type="ECO:0000313" key="2">
    <source>
        <dbReference type="Proteomes" id="UP001164539"/>
    </source>
</evidence>
<dbReference type="EMBL" id="CM051397">
    <property type="protein sequence ID" value="KAJ4720342.1"/>
    <property type="molecule type" value="Genomic_DNA"/>
</dbReference>
<keyword evidence="2" id="KW-1185">Reference proteome</keyword>
<organism evidence="1 2">
    <name type="scientific">Melia azedarach</name>
    <name type="common">Chinaberry tree</name>
    <dbReference type="NCBI Taxonomy" id="155640"/>
    <lineage>
        <taxon>Eukaryota</taxon>
        <taxon>Viridiplantae</taxon>
        <taxon>Streptophyta</taxon>
        <taxon>Embryophyta</taxon>
        <taxon>Tracheophyta</taxon>
        <taxon>Spermatophyta</taxon>
        <taxon>Magnoliopsida</taxon>
        <taxon>eudicotyledons</taxon>
        <taxon>Gunneridae</taxon>
        <taxon>Pentapetalae</taxon>
        <taxon>rosids</taxon>
        <taxon>malvids</taxon>
        <taxon>Sapindales</taxon>
        <taxon>Meliaceae</taxon>
        <taxon>Melia</taxon>
    </lineage>
</organism>
<reference evidence="1 2" key="1">
    <citation type="journal article" date="2023" name="Science">
        <title>Complex scaffold remodeling in plant triterpene biosynthesis.</title>
        <authorList>
            <person name="De La Pena R."/>
            <person name="Hodgson H."/>
            <person name="Liu J.C."/>
            <person name="Stephenson M.J."/>
            <person name="Martin A.C."/>
            <person name="Owen C."/>
            <person name="Harkess A."/>
            <person name="Leebens-Mack J."/>
            <person name="Jimenez L.E."/>
            <person name="Osbourn A."/>
            <person name="Sattely E.S."/>
        </authorList>
    </citation>
    <scope>NUCLEOTIDE SEQUENCE [LARGE SCALE GENOMIC DNA]</scope>
    <source>
        <strain evidence="2">cv. JPN11</strain>
        <tissue evidence="1">Leaf</tissue>
    </source>
</reference>
<evidence type="ECO:0000313" key="1">
    <source>
        <dbReference type="EMBL" id="KAJ4720342.1"/>
    </source>
</evidence>
<accession>A0ACC1YAM3</accession>
<protein>
    <submittedName>
        <fullName evidence="1">Mediator-associated protein 2</fullName>
    </submittedName>
</protein>
<sequence length="236" mass="26506">MSLIDAMDDAAQEEGYRPTEEYEEEFRDPLVDISLTDSTELWLIQWPYKQTPNFDGKELSLKLHGNGRLGSFEDSSGKVYDVLGYDSPEPDATVFLTSASEPKSVGKISKRVSLVHYPEPKELEEVNARQSYAISSGVSLLNPAHRFSSPGQSSWRRNSHSTREHSSYTHSSRYKSSNSKMGEPSKPSKRRHVDESNRSVDRSTLDSGGHHSGVTSLGSSEHLHQGKLKKKMKYEE</sequence>
<name>A0ACC1YAM3_MELAZ</name>
<gene>
    <name evidence="1" type="ORF">OWV82_008188</name>
</gene>
<dbReference type="Proteomes" id="UP001164539">
    <property type="component" value="Chromosome 4"/>
</dbReference>
<proteinExistence type="predicted"/>